<evidence type="ECO:0000259" key="9">
    <source>
        <dbReference type="Pfam" id="PF02770"/>
    </source>
</evidence>
<dbReference type="InterPro" id="IPR009075">
    <property type="entry name" value="AcylCo_DH/oxidase_C"/>
</dbReference>
<feature type="compositionally biased region" description="Basic and acidic residues" evidence="7">
    <location>
        <begin position="190"/>
        <end position="199"/>
    </location>
</feature>
<dbReference type="EMBL" id="BONX01000016">
    <property type="protein sequence ID" value="GIG96105.1"/>
    <property type="molecule type" value="Genomic_DNA"/>
</dbReference>
<evidence type="ECO:0000256" key="7">
    <source>
        <dbReference type="SAM" id="MobiDB-lite"/>
    </source>
</evidence>
<keyword evidence="4 6" id="KW-0274">FAD</keyword>
<dbReference type="InterPro" id="IPR037069">
    <property type="entry name" value="AcylCoA_DH/ox_N_sf"/>
</dbReference>
<accession>A0ABQ4EN86</accession>
<dbReference type="Pfam" id="PF00441">
    <property type="entry name" value="Acyl-CoA_dh_1"/>
    <property type="match status" value="1"/>
</dbReference>
<organism evidence="11 12">
    <name type="scientific">Plantactinospora mayteni</name>
    <dbReference type="NCBI Taxonomy" id="566021"/>
    <lineage>
        <taxon>Bacteria</taxon>
        <taxon>Bacillati</taxon>
        <taxon>Actinomycetota</taxon>
        <taxon>Actinomycetes</taxon>
        <taxon>Micromonosporales</taxon>
        <taxon>Micromonosporaceae</taxon>
        <taxon>Plantactinospora</taxon>
    </lineage>
</organism>
<dbReference type="InterPro" id="IPR006091">
    <property type="entry name" value="Acyl-CoA_Oxase/DH_mid-dom"/>
</dbReference>
<feature type="domain" description="Acyl-CoA oxidase/dehydrogenase middle" evidence="9">
    <location>
        <begin position="121"/>
        <end position="174"/>
    </location>
</feature>
<comment type="caution">
    <text evidence="11">The sequence shown here is derived from an EMBL/GenBank/DDBJ whole genome shotgun (WGS) entry which is preliminary data.</text>
</comment>
<dbReference type="InterPro" id="IPR013786">
    <property type="entry name" value="AcylCoA_DH/ox_N"/>
</dbReference>
<evidence type="ECO:0000256" key="4">
    <source>
        <dbReference type="ARBA" id="ARBA00022827"/>
    </source>
</evidence>
<comment type="cofactor">
    <cofactor evidence="1 6">
        <name>FAD</name>
        <dbReference type="ChEBI" id="CHEBI:57692"/>
    </cofactor>
</comment>
<dbReference type="Proteomes" id="UP000621500">
    <property type="component" value="Unassembled WGS sequence"/>
</dbReference>
<dbReference type="CDD" id="cd00567">
    <property type="entry name" value="ACAD"/>
    <property type="match status" value="1"/>
</dbReference>
<evidence type="ECO:0000313" key="11">
    <source>
        <dbReference type="EMBL" id="GIG96105.1"/>
    </source>
</evidence>
<evidence type="ECO:0000256" key="1">
    <source>
        <dbReference type="ARBA" id="ARBA00001974"/>
    </source>
</evidence>
<dbReference type="SUPFAM" id="SSF47203">
    <property type="entry name" value="Acyl-CoA dehydrogenase C-terminal domain-like"/>
    <property type="match status" value="1"/>
</dbReference>
<dbReference type="Gene3D" id="2.40.110.10">
    <property type="entry name" value="Butyryl-CoA Dehydrogenase, subunit A, domain 2"/>
    <property type="match status" value="1"/>
</dbReference>
<dbReference type="PANTHER" id="PTHR48083:SF1">
    <property type="entry name" value="DEHYDROGENASE, PUTATIVE (AFU_ORTHOLOGUE AFUA_7G06510)-RELATED"/>
    <property type="match status" value="1"/>
</dbReference>
<evidence type="ECO:0000256" key="6">
    <source>
        <dbReference type="RuleBase" id="RU362125"/>
    </source>
</evidence>
<gene>
    <name evidence="11" type="ORF">Pma05_26780</name>
</gene>
<dbReference type="PIRSF" id="PIRSF016578">
    <property type="entry name" value="HsaA"/>
    <property type="match status" value="1"/>
</dbReference>
<feature type="domain" description="Acyl-CoA dehydrogenase/oxidase N-terminal" evidence="10">
    <location>
        <begin position="6"/>
        <end position="116"/>
    </location>
</feature>
<dbReference type="Gene3D" id="1.10.540.10">
    <property type="entry name" value="Acyl-CoA dehydrogenase/oxidase, N-terminal domain"/>
    <property type="match status" value="1"/>
</dbReference>
<keyword evidence="3 6" id="KW-0285">Flavoprotein</keyword>
<evidence type="ECO:0000259" key="8">
    <source>
        <dbReference type="Pfam" id="PF00441"/>
    </source>
</evidence>
<dbReference type="PANTHER" id="PTHR48083">
    <property type="entry name" value="MEDIUM-CHAIN SPECIFIC ACYL-COA DEHYDROGENASE, MITOCHONDRIAL-RELATED"/>
    <property type="match status" value="1"/>
</dbReference>
<dbReference type="SUPFAM" id="SSF56645">
    <property type="entry name" value="Acyl-CoA dehydrogenase NM domain-like"/>
    <property type="match status" value="1"/>
</dbReference>
<dbReference type="InterPro" id="IPR009100">
    <property type="entry name" value="AcylCoA_DH/oxidase_NM_dom_sf"/>
</dbReference>
<keyword evidence="5 6" id="KW-0560">Oxidoreductase</keyword>
<dbReference type="Gene3D" id="1.20.140.10">
    <property type="entry name" value="Butyryl-CoA Dehydrogenase, subunit A, domain 3"/>
    <property type="match status" value="1"/>
</dbReference>
<name>A0ABQ4EN86_9ACTN</name>
<dbReference type="InterPro" id="IPR046373">
    <property type="entry name" value="Acyl-CoA_Oxase/DH_mid-dom_sf"/>
</dbReference>
<dbReference type="Pfam" id="PF02770">
    <property type="entry name" value="Acyl-CoA_dh_M"/>
    <property type="match status" value="1"/>
</dbReference>
<dbReference type="InterPro" id="IPR036250">
    <property type="entry name" value="AcylCo_DH-like_C"/>
</dbReference>
<dbReference type="InterPro" id="IPR050741">
    <property type="entry name" value="Acyl-CoA_dehydrogenase"/>
</dbReference>
<evidence type="ECO:0000259" key="10">
    <source>
        <dbReference type="Pfam" id="PF02771"/>
    </source>
</evidence>
<reference evidence="11 12" key="1">
    <citation type="submission" date="2021-01" db="EMBL/GenBank/DDBJ databases">
        <title>Whole genome shotgun sequence of Plantactinospora mayteni NBRC 109088.</title>
        <authorList>
            <person name="Komaki H."/>
            <person name="Tamura T."/>
        </authorList>
    </citation>
    <scope>NUCLEOTIDE SEQUENCE [LARGE SCALE GENOMIC DNA]</scope>
    <source>
        <strain evidence="11 12">NBRC 109088</strain>
    </source>
</reference>
<evidence type="ECO:0000313" key="12">
    <source>
        <dbReference type="Proteomes" id="UP000621500"/>
    </source>
</evidence>
<evidence type="ECO:0000256" key="2">
    <source>
        <dbReference type="ARBA" id="ARBA00009347"/>
    </source>
</evidence>
<dbReference type="RefSeq" id="WP_203857674.1">
    <property type="nucleotide sequence ID" value="NZ_BAAAZQ010000004.1"/>
</dbReference>
<keyword evidence="12" id="KW-1185">Reference proteome</keyword>
<protein>
    <submittedName>
        <fullName evidence="11">Acyl-CoA dehydrogenase</fullName>
    </submittedName>
</protein>
<proteinExistence type="inferred from homology"/>
<dbReference type="Pfam" id="PF02771">
    <property type="entry name" value="Acyl-CoA_dh_N"/>
    <property type="match status" value="1"/>
</dbReference>
<sequence>MDFDPTPEQRQLREAVRSLGQRYGHDYFVAKAKAGEHTTELWDEAGRLGYLGVNIPAEYGGGGGGITELAIVCEELAATGCPLLLLVVSPAIAGTVIGRHGTEAQRRTFLPGLADGSLKIAFAITEPEAGSNFHRLGTVARRDGAGWVLSGRKCFISGVDEAPYVLVVARVPDDEPAGPTEGDGTTGRGGDGRGTADERLRPALFVVPTDAPGLTMSKLEMEIVSPENQWLLYFDEVRLPGDALVGGTAEPGDRGGLDAGLPALFAGLNPERITVAAMGAGTGRYAIERASTYTATRRVWGRPIGAHQGVSHPLAHAAVQVELARLMIAKAATLYDAGRDVEAGVAANLAKYASAEAAALAVDTAIQVHGGNGMTTDYGVATLLGAVRAGRIAPVSREMILNFVAQRVLGQPKSY</sequence>
<evidence type="ECO:0000256" key="5">
    <source>
        <dbReference type="ARBA" id="ARBA00023002"/>
    </source>
</evidence>
<comment type="similarity">
    <text evidence="2 6">Belongs to the acyl-CoA dehydrogenase family.</text>
</comment>
<feature type="region of interest" description="Disordered" evidence="7">
    <location>
        <begin position="171"/>
        <end position="199"/>
    </location>
</feature>
<evidence type="ECO:0000256" key="3">
    <source>
        <dbReference type="ARBA" id="ARBA00022630"/>
    </source>
</evidence>
<feature type="domain" description="Acyl-CoA dehydrogenase/oxidase C-terminal" evidence="8">
    <location>
        <begin position="259"/>
        <end position="409"/>
    </location>
</feature>